<dbReference type="VEuPathDB" id="FungiDB:MCYG_04623"/>
<evidence type="ECO:0000313" key="2">
    <source>
        <dbReference type="EMBL" id="EEQ31804.1"/>
    </source>
</evidence>
<dbReference type="OMA" id="DNAQHML"/>
<dbReference type="RefSeq" id="XP_002846886.1">
    <property type="nucleotide sequence ID" value="XM_002846840.1"/>
</dbReference>
<accession>C5FNV1</accession>
<dbReference type="Pfam" id="PF13649">
    <property type="entry name" value="Methyltransf_25"/>
    <property type="match status" value="1"/>
</dbReference>
<reference evidence="3" key="1">
    <citation type="journal article" date="2012" name="MBio">
        <title>Comparative genome analysis of Trichophyton rubrum and related dermatophytes reveals candidate genes involved in infection.</title>
        <authorList>
            <person name="Martinez D.A."/>
            <person name="Oliver B.G."/>
            <person name="Graeser Y."/>
            <person name="Goldberg J.M."/>
            <person name="Li W."/>
            <person name="Martinez-Rossi N.M."/>
            <person name="Monod M."/>
            <person name="Shelest E."/>
            <person name="Barton R.C."/>
            <person name="Birch E."/>
            <person name="Brakhage A.A."/>
            <person name="Chen Z."/>
            <person name="Gurr S.J."/>
            <person name="Heiman D."/>
            <person name="Heitman J."/>
            <person name="Kosti I."/>
            <person name="Rossi A."/>
            <person name="Saif S."/>
            <person name="Samalova M."/>
            <person name="Saunders C.W."/>
            <person name="Shea T."/>
            <person name="Summerbell R.C."/>
            <person name="Xu J."/>
            <person name="Young S."/>
            <person name="Zeng Q."/>
            <person name="Birren B.W."/>
            <person name="Cuomo C.A."/>
            <person name="White T.C."/>
        </authorList>
    </citation>
    <scope>NUCLEOTIDE SEQUENCE [LARGE SCALE GENOMIC DNA]</scope>
    <source>
        <strain evidence="3">ATCC MYA-4605 / CBS 113480</strain>
    </source>
</reference>
<dbReference type="OrthoDB" id="5339271at2759"/>
<dbReference type="SUPFAM" id="SSF53335">
    <property type="entry name" value="S-adenosyl-L-methionine-dependent methyltransferases"/>
    <property type="match status" value="1"/>
</dbReference>
<dbReference type="GeneID" id="9230001"/>
<dbReference type="Proteomes" id="UP000002035">
    <property type="component" value="Unassembled WGS sequence"/>
</dbReference>
<evidence type="ECO:0000259" key="1">
    <source>
        <dbReference type="Pfam" id="PF13649"/>
    </source>
</evidence>
<gene>
    <name evidence="2" type="ORF">MCYG_04623</name>
</gene>
<protein>
    <recommendedName>
        <fullName evidence="1">Methyltransferase domain-containing protein</fullName>
    </recommendedName>
</protein>
<organism evidence="2 3">
    <name type="scientific">Arthroderma otae (strain ATCC MYA-4605 / CBS 113480)</name>
    <name type="common">Microsporum canis</name>
    <dbReference type="NCBI Taxonomy" id="554155"/>
    <lineage>
        <taxon>Eukaryota</taxon>
        <taxon>Fungi</taxon>
        <taxon>Dikarya</taxon>
        <taxon>Ascomycota</taxon>
        <taxon>Pezizomycotina</taxon>
        <taxon>Eurotiomycetes</taxon>
        <taxon>Eurotiomycetidae</taxon>
        <taxon>Onygenales</taxon>
        <taxon>Arthrodermataceae</taxon>
        <taxon>Microsporum</taxon>
    </lineage>
</organism>
<dbReference type="CDD" id="cd02440">
    <property type="entry name" value="AdoMet_MTases"/>
    <property type="match status" value="1"/>
</dbReference>
<dbReference type="EMBL" id="DS995704">
    <property type="protein sequence ID" value="EEQ31804.1"/>
    <property type="molecule type" value="Genomic_DNA"/>
</dbReference>
<dbReference type="InterPro" id="IPR041698">
    <property type="entry name" value="Methyltransf_25"/>
</dbReference>
<dbReference type="HOGENOM" id="CLU_056019_0_0_1"/>
<keyword evidence="3" id="KW-1185">Reference proteome</keyword>
<name>C5FNV1_ARTOC</name>
<dbReference type="InterPro" id="IPR029063">
    <property type="entry name" value="SAM-dependent_MTases_sf"/>
</dbReference>
<sequence>MMTNGSLKKDVPHTSYYESTYMAEALDAALDIEVDGFDDGTLYWDMFRELLRQNRALDPHPGRTVVLDVGAGSGRIFRKIALKAAKAGEDLADASFIGLDKSPTMLERAKKRGAELASVGTVLWLEGDAGDLLAQPSLYETRQQVSLVLCADGGIGYLERDVDINNFFSHISQLLCPGSGRAHISLLEFQVAEAYENGKVPTTYDESMECMDEIGKEQPLVFKNIHHHEYVENGIHIGEMDTEVIRRNKQGEETLLEIVHYRHRFQIWSTEKLIETAERAGLKHVETIKWPRMRHFVFMSP</sequence>
<evidence type="ECO:0000313" key="3">
    <source>
        <dbReference type="Proteomes" id="UP000002035"/>
    </source>
</evidence>
<feature type="domain" description="Methyltransferase" evidence="1">
    <location>
        <begin position="66"/>
        <end position="178"/>
    </location>
</feature>
<dbReference type="Gene3D" id="3.40.50.150">
    <property type="entry name" value="Vaccinia Virus protein VP39"/>
    <property type="match status" value="1"/>
</dbReference>
<dbReference type="AlphaFoldDB" id="C5FNV1"/>
<proteinExistence type="predicted"/>